<reference evidence="1" key="1">
    <citation type="submission" date="2015-12" db="EMBL/GenBank/DDBJ databases">
        <title>Update maize B73 reference genome by single molecule sequencing technologies.</title>
        <authorList>
            <consortium name="Maize Genome Sequencing Project"/>
            <person name="Ware D."/>
        </authorList>
    </citation>
    <scope>NUCLEOTIDE SEQUENCE</scope>
    <source>
        <tissue evidence="1">Seedling</tissue>
    </source>
</reference>
<dbReference type="IntAct" id="K7UPZ0">
    <property type="interactions" value="3"/>
</dbReference>
<dbReference type="InParanoid" id="K7UPZ0"/>
<dbReference type="AlphaFoldDB" id="K7UPZ0"/>
<protein>
    <submittedName>
        <fullName evidence="1">Uncharacterized protein</fullName>
    </submittedName>
</protein>
<evidence type="ECO:0000313" key="1">
    <source>
        <dbReference type="EMBL" id="AQK90122.1"/>
    </source>
</evidence>
<organism evidence="1">
    <name type="scientific">Zea mays</name>
    <name type="common">Maize</name>
    <dbReference type="NCBI Taxonomy" id="4577"/>
    <lineage>
        <taxon>Eukaryota</taxon>
        <taxon>Viridiplantae</taxon>
        <taxon>Streptophyta</taxon>
        <taxon>Embryophyta</taxon>
        <taxon>Tracheophyta</taxon>
        <taxon>Spermatophyta</taxon>
        <taxon>Magnoliopsida</taxon>
        <taxon>Liliopsida</taxon>
        <taxon>Poales</taxon>
        <taxon>Poaceae</taxon>
        <taxon>PACMAD clade</taxon>
        <taxon>Panicoideae</taxon>
        <taxon>Andropogonodae</taxon>
        <taxon>Andropogoneae</taxon>
        <taxon>Tripsacinae</taxon>
        <taxon>Zea</taxon>
    </lineage>
</organism>
<dbReference type="EMBL" id="CM000784">
    <property type="protein sequence ID" value="AQK90122.1"/>
    <property type="molecule type" value="Genomic_DNA"/>
</dbReference>
<proteinExistence type="predicted"/>
<name>K7UPZ0_MAIZE</name>
<dbReference type="HOGENOM" id="CLU_2375948_0_0_1"/>
<dbReference type="PaxDb" id="4577-GRMZM2G090114_P01"/>
<accession>K7UPZ0</accession>
<sequence>MASGAAAPVKMSTAVTACILLAVLLPMAPKLVMDDVCSDRCGTLCDTFADGFCTGNANDPGLCPTALEEPCKPTLVTGCTAECNSFCTTGGFVPCAA</sequence>
<gene>
    <name evidence="1" type="ORF">ZEAMMB73_Zm00001d008523</name>
</gene>